<dbReference type="Proteomes" id="UP000235388">
    <property type="component" value="Unassembled WGS sequence"/>
</dbReference>
<feature type="compositionally biased region" description="Polar residues" evidence="1">
    <location>
        <begin position="380"/>
        <end position="397"/>
    </location>
</feature>
<protein>
    <submittedName>
        <fullName evidence="2">Uncharacterized protein</fullName>
    </submittedName>
</protein>
<accession>A0A2N5SRP8</accession>
<feature type="compositionally biased region" description="Basic and acidic residues" evidence="1">
    <location>
        <begin position="500"/>
        <end position="510"/>
    </location>
</feature>
<dbReference type="STRING" id="200324.A0A2N5SRP8"/>
<evidence type="ECO:0000256" key="1">
    <source>
        <dbReference type="SAM" id="MobiDB-lite"/>
    </source>
</evidence>
<comment type="caution">
    <text evidence="2">The sequence shown here is derived from an EMBL/GenBank/DDBJ whole genome shotgun (WGS) entry which is preliminary data.</text>
</comment>
<gene>
    <name evidence="2" type="ORF">PCANC_14281</name>
</gene>
<feature type="compositionally biased region" description="Pro residues" evidence="1">
    <location>
        <begin position="276"/>
        <end position="355"/>
    </location>
</feature>
<proteinExistence type="predicted"/>
<feature type="compositionally biased region" description="Polar residues" evidence="1">
    <location>
        <begin position="474"/>
        <end position="497"/>
    </location>
</feature>
<dbReference type="AlphaFoldDB" id="A0A2N5SRP8"/>
<evidence type="ECO:0000313" key="3">
    <source>
        <dbReference type="Proteomes" id="UP000235388"/>
    </source>
</evidence>
<feature type="region of interest" description="Disordered" evidence="1">
    <location>
        <begin position="435"/>
        <end position="536"/>
    </location>
</feature>
<dbReference type="EMBL" id="PGCJ01000884">
    <property type="protein sequence ID" value="PLW15901.1"/>
    <property type="molecule type" value="Genomic_DNA"/>
</dbReference>
<organism evidence="2 3">
    <name type="scientific">Puccinia coronata f. sp. avenae</name>
    <dbReference type="NCBI Taxonomy" id="200324"/>
    <lineage>
        <taxon>Eukaryota</taxon>
        <taxon>Fungi</taxon>
        <taxon>Dikarya</taxon>
        <taxon>Basidiomycota</taxon>
        <taxon>Pucciniomycotina</taxon>
        <taxon>Pucciniomycetes</taxon>
        <taxon>Pucciniales</taxon>
        <taxon>Pucciniaceae</taxon>
        <taxon>Puccinia</taxon>
    </lineage>
</organism>
<feature type="region of interest" description="Disordered" evidence="1">
    <location>
        <begin position="269"/>
        <end position="406"/>
    </location>
</feature>
<dbReference type="OrthoDB" id="3267335at2759"/>
<feature type="region of interest" description="Disordered" evidence="1">
    <location>
        <begin position="197"/>
        <end position="224"/>
    </location>
</feature>
<dbReference type="PRINTS" id="PR01217">
    <property type="entry name" value="PRICHEXTENSN"/>
</dbReference>
<name>A0A2N5SRP8_9BASI</name>
<keyword evidence="3" id="KW-1185">Reference proteome</keyword>
<sequence length="611" mass="65854">MRLMSRRQLRPHRQRKIVVKTDRACSLPMGILFLAAAFVFFANLTNCQRSGGQFFTPGLLIVNGPAPDSKKPAGKKMGISLEITGDGILTPSNTDTGTQLATAILSVEIYLANKDRNITISQGPELMQGERGSSVKHMDFIIPECTPPGDYQVIFHELDRINGKQFYSIYALPFHVLNAEDTDAAKGAGEQKCNFPASQAELKDSRPSEQPFTKKGQTGFKLQKGKMPLNEGEEIFVPEVTVTTLIIEGTTAPKPPPPAQNSLPVVELVEESTPPAQTPAPPPPAQTPAPPPPAEKPPPQAERPPPPLEKLPPPAEKPPPPAEKPPPPAEKPPPLPEKPVEKPPPPQSSPPPPPAQAQNRAPEASRTNAKEAGKLGVDNTLISVRMDSQQNQEQRSGSGLEDTDFISLEEDLTDSLLGSSGFSAESPALSKKIAAVSQKTKLSVKLPTITELPKALPPPPKPNDLDLIPDHNDSTSLSSTGGKPSISVPNLNLGSNKHSPKVEEPKRDTPKGSGPPPLREAFDPIEEDSPSTGPESPYQQIVAVEAVVNHGIVEKLAQGNTVVLGQTTTQRFFSVPIIMPSTSASNFFSVNHWKFSTFIYLSLKICFELYY</sequence>
<reference evidence="2 3" key="1">
    <citation type="submission" date="2017-11" db="EMBL/GenBank/DDBJ databases">
        <title>De novo assembly and phasing of dikaryotic genomes from two isolates of Puccinia coronata f. sp. avenae, the causal agent of oat crown rust.</title>
        <authorList>
            <person name="Miller M.E."/>
            <person name="Zhang Y."/>
            <person name="Omidvar V."/>
            <person name="Sperschneider J."/>
            <person name="Schwessinger B."/>
            <person name="Raley C."/>
            <person name="Palmer J.M."/>
            <person name="Garnica D."/>
            <person name="Upadhyaya N."/>
            <person name="Rathjen J."/>
            <person name="Taylor J.M."/>
            <person name="Park R.F."/>
            <person name="Dodds P.N."/>
            <person name="Hirsch C.D."/>
            <person name="Kianian S.F."/>
            <person name="Figueroa M."/>
        </authorList>
    </citation>
    <scope>NUCLEOTIDE SEQUENCE [LARGE SCALE GENOMIC DNA]</scope>
    <source>
        <strain evidence="2">12NC29</strain>
    </source>
</reference>
<evidence type="ECO:0000313" key="2">
    <source>
        <dbReference type="EMBL" id="PLW15901.1"/>
    </source>
</evidence>